<evidence type="ECO:0000313" key="1">
    <source>
        <dbReference type="EMBL" id="CAD8620850.1"/>
    </source>
</evidence>
<organism evidence="1">
    <name type="scientific">Coccolithus braarudii</name>
    <dbReference type="NCBI Taxonomy" id="221442"/>
    <lineage>
        <taxon>Eukaryota</taxon>
        <taxon>Haptista</taxon>
        <taxon>Haptophyta</taxon>
        <taxon>Prymnesiophyceae</taxon>
        <taxon>Coccolithales</taxon>
        <taxon>Coccolithaceae</taxon>
        <taxon>Coccolithus</taxon>
    </lineage>
</organism>
<protein>
    <submittedName>
        <fullName evidence="1">Uncharacterized protein</fullName>
    </submittedName>
</protein>
<dbReference type="EMBL" id="HBEY01050386">
    <property type="protein sequence ID" value="CAD8620850.1"/>
    <property type="molecule type" value="Transcribed_RNA"/>
</dbReference>
<sequence>MPGIKKTFLFMPIRAGIVLRRDFACWCNACMRASAPGEGSMDSSYRCVECVSDLPWDETSIQRSDAAGVANDKARKLAHARDLARQLACRFEASSQPVWVAIENRGEDDPDSYWVGKARRITHTYTATSTQGRTRYDKGDMEIEVEWFTREISGGEERRIFKRWARSADGKDAGPQPDRTYTFNSTELRAIGAKMQPVPPVGGVPLEVVRQEARPAPRKAAVRSLEGIRNVLFVAHKQRAEPPEQLWEIPEGEERAILDHC</sequence>
<dbReference type="AlphaFoldDB" id="A0A7S0LUV0"/>
<reference evidence="1" key="1">
    <citation type="submission" date="2021-01" db="EMBL/GenBank/DDBJ databases">
        <authorList>
            <person name="Corre E."/>
            <person name="Pelletier E."/>
            <person name="Niang G."/>
            <person name="Scheremetjew M."/>
            <person name="Finn R."/>
            <person name="Kale V."/>
            <person name="Holt S."/>
            <person name="Cochrane G."/>
            <person name="Meng A."/>
            <person name="Brown T."/>
            <person name="Cohen L."/>
        </authorList>
    </citation>
    <scope>NUCLEOTIDE SEQUENCE</scope>
    <source>
        <strain evidence="1">PLY182g</strain>
    </source>
</reference>
<proteinExistence type="predicted"/>
<accession>A0A7S0LUV0</accession>
<name>A0A7S0LUV0_9EUKA</name>
<gene>
    <name evidence="1" type="ORF">CPEL01642_LOCUS24233</name>
</gene>